<feature type="region of interest" description="Disordered" evidence="1">
    <location>
        <begin position="35"/>
        <end position="155"/>
    </location>
</feature>
<reference evidence="3" key="1">
    <citation type="submission" date="2024-07" db="EMBL/GenBank/DDBJ databases">
        <authorList>
            <person name="Kim Y.J."/>
            <person name="Jeong J.Y."/>
        </authorList>
    </citation>
    <scope>NUCLEOTIDE SEQUENCE</scope>
    <source>
        <strain evidence="3">GIHE-MW2</strain>
    </source>
</reference>
<feature type="chain" id="PRO_5043829389" evidence="2">
    <location>
        <begin position="42"/>
        <end position="215"/>
    </location>
</feature>
<feature type="compositionally biased region" description="Pro residues" evidence="1">
    <location>
        <begin position="70"/>
        <end position="146"/>
    </location>
</feature>
<dbReference type="EMBL" id="CP159837">
    <property type="protein sequence ID" value="XCM36566.1"/>
    <property type="molecule type" value="Genomic_DNA"/>
</dbReference>
<dbReference type="AlphaFoldDB" id="A0AAU8JCN3"/>
<accession>A0AAU8JCN3</accession>
<evidence type="ECO:0000256" key="1">
    <source>
        <dbReference type="SAM" id="MobiDB-lite"/>
    </source>
</evidence>
<protein>
    <submittedName>
        <fullName evidence="3">Uncharacterized protein</fullName>
    </submittedName>
</protein>
<dbReference type="RefSeq" id="WP_197285358.1">
    <property type="nucleotide sequence ID" value="NZ_CP159837.1"/>
</dbReference>
<feature type="compositionally biased region" description="Low complexity" evidence="1">
    <location>
        <begin position="54"/>
        <end position="69"/>
    </location>
</feature>
<dbReference type="PRINTS" id="PR01217">
    <property type="entry name" value="PRICHEXTENSN"/>
</dbReference>
<gene>
    <name evidence="3" type="ORF">ABWT76_005335</name>
</gene>
<name>A0AAU8JCN3_9CYAN</name>
<evidence type="ECO:0000313" key="3">
    <source>
        <dbReference type="EMBL" id="XCM36566.1"/>
    </source>
</evidence>
<sequence length="215" mass="22697">MNKQQRFSNLKAPVKNLVISGLVAAAGAISTVVGSTTPANAQNSPVSPAPTTPTSPLNPNLGGTETPTPTVTPTPTPTPTVTPTPTPTPTPTVTPTPTPTPTPTVTPTPTPTPTPTVTPTPTPTPTPTVTPTPTPTETPTPTPTPTPESSDGLSIFDNWPLRRARNFSSKKRIRYFEITLGDMVRYKLTGYRNLGPGAGQPIRWYFDQERGNDQN</sequence>
<proteinExistence type="predicted"/>
<feature type="signal peptide" evidence="2">
    <location>
        <begin position="1"/>
        <end position="41"/>
    </location>
</feature>
<keyword evidence="2" id="KW-0732">Signal</keyword>
<organism evidence="3">
    <name type="scientific">Planktothricoides raciborskii GIHE-MW2</name>
    <dbReference type="NCBI Taxonomy" id="2792601"/>
    <lineage>
        <taxon>Bacteria</taxon>
        <taxon>Bacillati</taxon>
        <taxon>Cyanobacteriota</taxon>
        <taxon>Cyanophyceae</taxon>
        <taxon>Oscillatoriophycideae</taxon>
        <taxon>Oscillatoriales</taxon>
        <taxon>Oscillatoriaceae</taxon>
        <taxon>Planktothricoides</taxon>
    </lineage>
</organism>
<evidence type="ECO:0000256" key="2">
    <source>
        <dbReference type="SAM" id="SignalP"/>
    </source>
</evidence>